<dbReference type="GO" id="GO:0005789">
    <property type="term" value="C:endoplasmic reticulum membrane"/>
    <property type="evidence" value="ECO:0007669"/>
    <property type="project" value="UniProtKB-SubCell"/>
</dbReference>
<evidence type="ECO:0000256" key="4">
    <source>
        <dbReference type="SAM" id="Phobius"/>
    </source>
</evidence>
<proteinExistence type="predicted"/>
<dbReference type="PANTHER" id="PTHR10869:SF123">
    <property type="entry name" value="PROLYL 4-HYDROXYLASE 10-RELATED"/>
    <property type="match status" value="1"/>
</dbReference>
<sequence length="127" mass="14522">MVKGFKFLQCEVGRKYEPHFDYFMDDYNTENGGQRIATVLMYLTSCICSFCDFSCLLLYATQMLKRASLCFLLPRGIIVHYLGGTSYPDVERGGLSVKPKMGVMQCYSRVVVLRFKVISGHRPNGYM</sequence>
<dbReference type="Proteomes" id="UP000657918">
    <property type="component" value="Unassembled WGS sequence"/>
</dbReference>
<protein>
    <recommendedName>
        <fullName evidence="7">Prolyl 4-hydroxylase alpha subunit Fe(2+) 2OG dioxygenase domain-containing protein</fullName>
    </recommendedName>
</protein>
<keyword evidence="4" id="KW-1133">Transmembrane helix</keyword>
<comment type="caution">
    <text evidence="5">The sequence shown here is derived from an EMBL/GenBank/DDBJ whole genome shotgun (WGS) entry which is preliminary data.</text>
</comment>
<dbReference type="GO" id="GO:0046872">
    <property type="term" value="F:metal ion binding"/>
    <property type="evidence" value="ECO:0007669"/>
    <property type="project" value="UniProtKB-KW"/>
</dbReference>
<evidence type="ECO:0008006" key="7">
    <source>
        <dbReference type="Google" id="ProtNLM"/>
    </source>
</evidence>
<comment type="subcellular location">
    <subcellularLocation>
        <location evidence="1">Endoplasmic reticulum membrane</location>
    </subcellularLocation>
</comment>
<keyword evidence="4" id="KW-0472">Membrane</keyword>
<organism evidence="5 6">
    <name type="scientific">Salix dunnii</name>
    <dbReference type="NCBI Taxonomy" id="1413687"/>
    <lineage>
        <taxon>Eukaryota</taxon>
        <taxon>Viridiplantae</taxon>
        <taxon>Streptophyta</taxon>
        <taxon>Embryophyta</taxon>
        <taxon>Tracheophyta</taxon>
        <taxon>Spermatophyta</taxon>
        <taxon>Magnoliopsida</taxon>
        <taxon>eudicotyledons</taxon>
        <taxon>Gunneridae</taxon>
        <taxon>Pentapetalae</taxon>
        <taxon>rosids</taxon>
        <taxon>fabids</taxon>
        <taxon>Malpighiales</taxon>
        <taxon>Salicaceae</taxon>
        <taxon>Saliceae</taxon>
        <taxon>Salix</taxon>
    </lineage>
</organism>
<keyword evidence="6" id="KW-1185">Reference proteome</keyword>
<evidence type="ECO:0000256" key="2">
    <source>
        <dbReference type="ARBA" id="ARBA00022723"/>
    </source>
</evidence>
<dbReference type="GO" id="GO:0004656">
    <property type="term" value="F:procollagen-proline 4-dioxygenase activity"/>
    <property type="evidence" value="ECO:0007669"/>
    <property type="project" value="TreeGrafter"/>
</dbReference>
<evidence type="ECO:0000313" key="5">
    <source>
        <dbReference type="EMBL" id="KAF9689800.1"/>
    </source>
</evidence>
<evidence type="ECO:0000256" key="3">
    <source>
        <dbReference type="ARBA" id="ARBA00023004"/>
    </source>
</evidence>
<dbReference type="InterPro" id="IPR045054">
    <property type="entry name" value="P4HA-like"/>
</dbReference>
<gene>
    <name evidence="5" type="ORF">SADUNF_Sadunf01G0130200</name>
</gene>
<dbReference type="Gene3D" id="2.60.120.620">
    <property type="entry name" value="q2cbj1_9rhob like domain"/>
    <property type="match status" value="1"/>
</dbReference>
<accession>A0A835NBU7</accession>
<dbReference type="PANTHER" id="PTHR10869">
    <property type="entry name" value="PROLYL 4-HYDROXYLASE ALPHA SUBUNIT"/>
    <property type="match status" value="1"/>
</dbReference>
<name>A0A835NBU7_9ROSI</name>
<evidence type="ECO:0000313" key="6">
    <source>
        <dbReference type="Proteomes" id="UP000657918"/>
    </source>
</evidence>
<feature type="transmembrane region" description="Helical" evidence="4">
    <location>
        <begin position="39"/>
        <end position="59"/>
    </location>
</feature>
<keyword evidence="4" id="KW-0812">Transmembrane</keyword>
<dbReference type="AlphaFoldDB" id="A0A835NBU7"/>
<keyword evidence="2" id="KW-0479">Metal-binding</keyword>
<keyword evidence="3" id="KW-0408">Iron</keyword>
<evidence type="ECO:0000256" key="1">
    <source>
        <dbReference type="ARBA" id="ARBA00004586"/>
    </source>
</evidence>
<reference evidence="5 6" key="1">
    <citation type="submission" date="2020-10" db="EMBL/GenBank/DDBJ databases">
        <title>Plant Genome Project.</title>
        <authorList>
            <person name="Zhang R.-G."/>
        </authorList>
    </citation>
    <scope>NUCLEOTIDE SEQUENCE [LARGE SCALE GENOMIC DNA]</scope>
    <source>
        <strain evidence="5">FAFU-HL-1</strain>
        <tissue evidence="5">Leaf</tissue>
    </source>
</reference>
<dbReference type="OrthoDB" id="420380at2759"/>
<dbReference type="EMBL" id="JADGMS010000001">
    <property type="protein sequence ID" value="KAF9689800.1"/>
    <property type="molecule type" value="Genomic_DNA"/>
</dbReference>